<dbReference type="InParanoid" id="E2BTW7"/>
<organism evidence="2">
    <name type="scientific">Harpegnathos saltator</name>
    <name type="common">Jerdon's jumping ant</name>
    <dbReference type="NCBI Taxonomy" id="610380"/>
    <lineage>
        <taxon>Eukaryota</taxon>
        <taxon>Metazoa</taxon>
        <taxon>Ecdysozoa</taxon>
        <taxon>Arthropoda</taxon>
        <taxon>Hexapoda</taxon>
        <taxon>Insecta</taxon>
        <taxon>Pterygota</taxon>
        <taxon>Neoptera</taxon>
        <taxon>Endopterygota</taxon>
        <taxon>Hymenoptera</taxon>
        <taxon>Apocrita</taxon>
        <taxon>Aculeata</taxon>
        <taxon>Formicoidea</taxon>
        <taxon>Formicidae</taxon>
        <taxon>Ponerinae</taxon>
        <taxon>Ponerini</taxon>
        <taxon>Harpegnathos</taxon>
    </lineage>
</organism>
<dbReference type="Proteomes" id="UP000008237">
    <property type="component" value="Unassembled WGS sequence"/>
</dbReference>
<gene>
    <name evidence="1" type="ORF">EAI_11899</name>
</gene>
<protein>
    <submittedName>
        <fullName evidence="1">Uncharacterized protein</fullName>
    </submittedName>
</protein>
<dbReference type="EMBL" id="GL450531">
    <property type="protein sequence ID" value="EFN80866.1"/>
    <property type="molecule type" value="Genomic_DNA"/>
</dbReference>
<keyword evidence="2" id="KW-1185">Reference proteome</keyword>
<accession>E2BTW7</accession>
<dbReference type="AlphaFoldDB" id="E2BTW7"/>
<sequence>MRILIGSFPYRVLCLYIQQITALRHIGLGQMTKELEELVKLLVIVLPNISSCCFNASDLQFCRDAAQLRSERSQDLTFRTWVTATLSRSKRQTNVSTENYVHLVHPRDASRMKDAEIKIGSSTEDSRIFRSDKDNVWSSNFGIRRHVQRNSHVIPIHDGRQIVPYAGPNSGGASEIDLLIFGNFKIIKLTKIRALLQQNILETE</sequence>
<proteinExistence type="predicted"/>
<evidence type="ECO:0000313" key="2">
    <source>
        <dbReference type="Proteomes" id="UP000008237"/>
    </source>
</evidence>
<evidence type="ECO:0000313" key="1">
    <source>
        <dbReference type="EMBL" id="EFN80866.1"/>
    </source>
</evidence>
<reference evidence="1 2" key="1">
    <citation type="journal article" date="2010" name="Science">
        <title>Genomic comparison of the ants Camponotus floridanus and Harpegnathos saltator.</title>
        <authorList>
            <person name="Bonasio R."/>
            <person name="Zhang G."/>
            <person name="Ye C."/>
            <person name="Mutti N.S."/>
            <person name="Fang X."/>
            <person name="Qin N."/>
            <person name="Donahue G."/>
            <person name="Yang P."/>
            <person name="Li Q."/>
            <person name="Li C."/>
            <person name="Zhang P."/>
            <person name="Huang Z."/>
            <person name="Berger S.L."/>
            <person name="Reinberg D."/>
            <person name="Wang J."/>
            <person name="Liebig J."/>
        </authorList>
    </citation>
    <scope>NUCLEOTIDE SEQUENCE [LARGE SCALE GENOMIC DNA]</scope>
    <source>
        <strain evidence="1 2">R22 G/1</strain>
    </source>
</reference>
<name>E2BTW7_HARSA</name>